<organism evidence="1">
    <name type="scientific">Fervidobacterium pennivorans</name>
    <dbReference type="NCBI Taxonomy" id="93466"/>
    <lineage>
        <taxon>Bacteria</taxon>
        <taxon>Thermotogati</taxon>
        <taxon>Thermotogota</taxon>
        <taxon>Thermotogae</taxon>
        <taxon>Thermotogales</taxon>
        <taxon>Fervidobacteriaceae</taxon>
        <taxon>Fervidobacterium</taxon>
    </lineage>
</organism>
<reference evidence="1" key="1">
    <citation type="journal article" date="2020" name="mSystems">
        <title>Genome- and Community-Level Interaction Insights into Carbon Utilization and Element Cycling Functions of Hydrothermarchaeota in Hydrothermal Sediment.</title>
        <authorList>
            <person name="Zhou Z."/>
            <person name="Liu Y."/>
            <person name="Xu W."/>
            <person name="Pan J."/>
            <person name="Luo Z.H."/>
            <person name="Li M."/>
        </authorList>
    </citation>
    <scope>NUCLEOTIDE SEQUENCE [LARGE SCALE GENOMIC DNA]</scope>
    <source>
        <strain evidence="1">SpSt-604</strain>
    </source>
</reference>
<accession>A0A7C4VV94</accession>
<sequence>MGPVSVSFNNIVYNAEGTAAEILILPETIRLVKKLSHRYSKIGEKVAVHVVLTNNSKQDIFNVSLMIHSEPLYDFEYSNVEESWKCIRKGEERVVESYITPKRQGKFVINAAKATFLNDQHKVFTITSNEPWLDVLAESCVCQACGFPNPVDAIYCGNCGAKIKY</sequence>
<comment type="caution">
    <text evidence="1">The sequence shown here is derived from an EMBL/GenBank/DDBJ whole genome shotgun (WGS) entry which is preliminary data.</text>
</comment>
<name>A0A7C4VV94_FERPE</name>
<protein>
    <submittedName>
        <fullName evidence="1">Uncharacterized protein</fullName>
    </submittedName>
</protein>
<evidence type="ECO:0000313" key="1">
    <source>
        <dbReference type="EMBL" id="HGU41725.1"/>
    </source>
</evidence>
<dbReference type="Pfam" id="PF05753">
    <property type="entry name" value="TRAP_beta"/>
    <property type="match status" value="1"/>
</dbReference>
<dbReference type="EMBL" id="DSZT01000066">
    <property type="protein sequence ID" value="HGU41725.1"/>
    <property type="molecule type" value="Genomic_DNA"/>
</dbReference>
<dbReference type="AlphaFoldDB" id="A0A7C4VV94"/>
<gene>
    <name evidence="1" type="ORF">ENT72_02220</name>
</gene>
<proteinExistence type="predicted"/>